<dbReference type="EMBL" id="PQFF01000068">
    <property type="protein sequence ID" value="RHZ85067.1"/>
    <property type="molecule type" value="Genomic_DNA"/>
</dbReference>
<evidence type="ECO:0000313" key="2">
    <source>
        <dbReference type="EMBL" id="RHZ85067.1"/>
    </source>
</evidence>
<accession>A0A397JBY4</accession>
<reference evidence="2 3" key="1">
    <citation type="submission" date="2018-08" db="EMBL/GenBank/DDBJ databases">
        <title>Genome and evolution of the arbuscular mycorrhizal fungus Diversispora epigaea (formerly Glomus versiforme) and its bacterial endosymbionts.</title>
        <authorList>
            <person name="Sun X."/>
            <person name="Fei Z."/>
            <person name="Harrison M."/>
        </authorList>
    </citation>
    <scope>NUCLEOTIDE SEQUENCE [LARGE SCALE GENOMIC DNA]</scope>
    <source>
        <strain evidence="2 3">IT104</strain>
    </source>
</reference>
<feature type="compositionally biased region" description="Acidic residues" evidence="1">
    <location>
        <begin position="941"/>
        <end position="950"/>
    </location>
</feature>
<gene>
    <name evidence="2" type="ORF">Glove_71g43</name>
</gene>
<proteinExistence type="predicted"/>
<keyword evidence="3" id="KW-1185">Reference proteome</keyword>
<comment type="caution">
    <text evidence="2">The sequence shown here is derived from an EMBL/GenBank/DDBJ whole genome shotgun (WGS) entry which is preliminary data.</text>
</comment>
<dbReference type="Proteomes" id="UP000266861">
    <property type="component" value="Unassembled WGS sequence"/>
</dbReference>
<evidence type="ECO:0000256" key="1">
    <source>
        <dbReference type="SAM" id="MobiDB-lite"/>
    </source>
</evidence>
<sequence length="1281" mass="149853">MSKRRQFTPKLISVGIIDSQLHYGVYARNWWEMVSILSAESNNKYFTIPYRLFMRIGCELNGREFVITVTSNDKNPLKPGFQCICGEFKSEIELYCHRSAEYFEQFLKSVSQFASHKQIIIRSICHIFHPSSSHKDDNHLKVHLVSQNVIPRDISPDYQFTLPQYPSTAVKSCYQSIFNSKTEYSSLAIMGFENENIIQQLIADILFFPIFLRIENFLVVITNLGSLPKHDGNFYEAGVGFVSSLISRYNGAQHLFLLKIEKEYCVLEIHQELTCVQKIIGETPDNVWCQLTICQKYTGSYLFGTKNALIQEKLGELENIPIICKYNDWTNIQQLEKVFARHIKSQKIPNTIINWPHLFYDWYHQKKKELRAWRAMFIACGCTNVTPIPKKKSCIEFWSKALDPNADKELLENLYKNNIIQLNNQTSISNSISTKDDIFWNSFRKALISNGKGSNNKIRILSIIALNFQYKDLKKELNVTRKHARLYGPGAPPLQKPKKTVQRLNDIQEDQFLLFFQDRKNVTMSSYKVDSKTGLPVLYLRDQKCDLWKKFIETYPNGMKKTAFFNETLRSLEKLKRHMKRGYEKELIIRSDGKIDHNPCISHCLLYAFVPSNICAQITEYKENLLYYLSHQTRKVYLNFQFKTILSELDFEGALFIADYKMRVLPKSARETKQDFFGKRGWTLHTILVFTKKNENEIDISAYDHWSLDTKQDAWFTASAFETVFETLENKPKWIKVISHNGPHYHNSELMAIIANWNEWYKIEIRSWLFLEPGEAKTIIDSHHAAVMEAAKGLSGAAIANIEPNRNNNLIEEDEIEISNTKNKKTKAKIKTIKGISKFYFFEWPIEGKYDGYIRARPLPHVGEWSNFTPLYIANLWNTPLHRPQPTVSEHTKPESNWTIQINTNPIEDNNEMESNNNIGMEVEDNEEMEIFDNVGMGVEDNEEMENSDNDEIRDKDNEEMENSDNVGIEVEDNEMENSDNIEIGVENNEEMESSINVGIGDERFPLLKGWALKGNRKLDIRGSGNRIKKNVKAMLERFFLNGNRQRQDRMNAQAMRDELMKYVETGEIEEEDMPKINTIQNWIGSYTRAFKQKATELDSIESSEECPLRESSEECAIQLHHYTLQDEIDKGKFCLFANKNDDDLFDPKLIRQIQEFQWIYPRDKCLFEIVKSFENDYQARKGKLAILREIMRAIIQRAIEEFTKIESADEVYELLSQEVSRLQELYVKCAKIYRWMLERRALIEKMIEFEKKESDPRPSFKVHSNYWKKKMEKILLAQFS</sequence>
<evidence type="ECO:0000313" key="3">
    <source>
        <dbReference type="Proteomes" id="UP000266861"/>
    </source>
</evidence>
<name>A0A397JBY4_9GLOM</name>
<organism evidence="2 3">
    <name type="scientific">Diversispora epigaea</name>
    <dbReference type="NCBI Taxonomy" id="1348612"/>
    <lineage>
        <taxon>Eukaryota</taxon>
        <taxon>Fungi</taxon>
        <taxon>Fungi incertae sedis</taxon>
        <taxon>Mucoromycota</taxon>
        <taxon>Glomeromycotina</taxon>
        <taxon>Glomeromycetes</taxon>
        <taxon>Diversisporales</taxon>
        <taxon>Diversisporaceae</taxon>
        <taxon>Diversispora</taxon>
    </lineage>
</organism>
<feature type="region of interest" description="Disordered" evidence="1">
    <location>
        <begin position="941"/>
        <end position="963"/>
    </location>
</feature>
<protein>
    <submittedName>
        <fullName evidence="2">Uncharacterized protein</fullName>
    </submittedName>
</protein>
<dbReference type="OrthoDB" id="2431859at2759"/>